<proteinExistence type="predicted"/>
<organism evidence="1">
    <name type="scientific">viral metagenome</name>
    <dbReference type="NCBI Taxonomy" id="1070528"/>
    <lineage>
        <taxon>unclassified sequences</taxon>
        <taxon>metagenomes</taxon>
        <taxon>organismal metagenomes</taxon>
    </lineage>
</organism>
<evidence type="ECO:0000313" key="1">
    <source>
        <dbReference type="EMBL" id="QHT29104.1"/>
    </source>
</evidence>
<protein>
    <submittedName>
        <fullName evidence="1">Uncharacterized protein</fullName>
    </submittedName>
</protein>
<name>A0A6C0EIT8_9ZZZZ</name>
<sequence>MGLLDTLRKYSKEIAIIIVGHHYLKHANEDLSLSDKIFQYDDITNHETWALFFTGIYLGTKNTTLQKYSKAMSITIIGHNYHRHANNSDLSFLGKIVQYDDINNHETWALFFTGVYLGTKKS</sequence>
<dbReference type="AlphaFoldDB" id="A0A6C0EIT8"/>
<reference evidence="1" key="1">
    <citation type="journal article" date="2020" name="Nature">
        <title>Giant virus diversity and host interactions through global metagenomics.</title>
        <authorList>
            <person name="Schulz F."/>
            <person name="Roux S."/>
            <person name="Paez-Espino D."/>
            <person name="Jungbluth S."/>
            <person name="Walsh D.A."/>
            <person name="Denef V.J."/>
            <person name="McMahon K.D."/>
            <person name="Konstantinidis K.T."/>
            <person name="Eloe-Fadrosh E.A."/>
            <person name="Kyrpides N.C."/>
            <person name="Woyke T."/>
        </authorList>
    </citation>
    <scope>NUCLEOTIDE SEQUENCE</scope>
    <source>
        <strain evidence="1">GVMAG-M-3300001351-8</strain>
    </source>
</reference>
<accession>A0A6C0EIT8</accession>
<dbReference type="EMBL" id="MN738868">
    <property type="protein sequence ID" value="QHT29104.1"/>
    <property type="molecule type" value="Genomic_DNA"/>
</dbReference>